<evidence type="ECO:0000256" key="1">
    <source>
        <dbReference type="ARBA" id="ARBA00022598"/>
    </source>
</evidence>
<evidence type="ECO:0000313" key="6">
    <source>
        <dbReference type="EMBL" id="MUG33548.1"/>
    </source>
</evidence>
<name>A0A844M4C0_9GAMM</name>
<proteinExistence type="predicted"/>
<keyword evidence="2" id="KW-0547">Nucleotide-binding</keyword>
<dbReference type="Proteomes" id="UP000442109">
    <property type="component" value="Unassembled WGS sequence"/>
</dbReference>
<evidence type="ECO:0000313" key="7">
    <source>
        <dbReference type="Proteomes" id="UP000442109"/>
    </source>
</evidence>
<dbReference type="EMBL" id="WFKQ01000140">
    <property type="protein sequence ID" value="MUG33548.1"/>
    <property type="molecule type" value="Genomic_DNA"/>
</dbReference>
<keyword evidence="3" id="KW-0067">ATP-binding</keyword>
<gene>
    <name evidence="6" type="primary">aspS</name>
    <name evidence="6" type="ORF">GB996_12275</name>
</gene>
<dbReference type="Pfam" id="PF00152">
    <property type="entry name" value="tRNA-synt_2"/>
    <property type="match status" value="1"/>
</dbReference>
<dbReference type="SUPFAM" id="SSF55261">
    <property type="entry name" value="GAD domain-like"/>
    <property type="match status" value="1"/>
</dbReference>
<protein>
    <submittedName>
        <fullName evidence="6">Aspartate--tRNA ligase</fullName>
        <ecNumber evidence="6">6.1.1.12</ecNumber>
    </submittedName>
</protein>
<dbReference type="GO" id="GO:0005737">
    <property type="term" value="C:cytoplasm"/>
    <property type="evidence" value="ECO:0007669"/>
    <property type="project" value="InterPro"/>
</dbReference>
<dbReference type="GO" id="GO:0004815">
    <property type="term" value="F:aspartate-tRNA ligase activity"/>
    <property type="evidence" value="ECO:0007669"/>
    <property type="project" value="UniProtKB-EC"/>
</dbReference>
<dbReference type="AlphaFoldDB" id="A0A844M4C0"/>
<sequence>QDIVEGMIAKVMKDTKGIEVSLPFPRMSYDDAVNLYGSDKPDTRFDMLLKDLTDVVKNVEFKVFSEASAVKAIVVKGQADNYSRK</sequence>
<dbReference type="InterPro" id="IPR045864">
    <property type="entry name" value="aa-tRNA-synth_II/BPL/LPL"/>
</dbReference>
<comment type="caution">
    <text evidence="6">The sequence shown here is derived from an EMBL/GenBank/DDBJ whole genome shotgun (WGS) entry which is preliminary data.</text>
</comment>
<evidence type="ECO:0000256" key="4">
    <source>
        <dbReference type="ARBA" id="ARBA00022917"/>
    </source>
</evidence>
<dbReference type="EC" id="6.1.1.12" evidence="6"/>
<keyword evidence="4" id="KW-0648">Protein biosynthesis</keyword>
<dbReference type="Gene3D" id="3.30.930.10">
    <property type="entry name" value="Bira Bifunctional Protein, Domain 2"/>
    <property type="match status" value="1"/>
</dbReference>
<keyword evidence="7" id="KW-1185">Reference proteome</keyword>
<feature type="non-terminal residue" evidence="6">
    <location>
        <position position="85"/>
    </location>
</feature>
<feature type="domain" description="Aminoacyl-tRNA synthetase class II (D/K/N)" evidence="5">
    <location>
        <begin position="2"/>
        <end position="50"/>
    </location>
</feature>
<evidence type="ECO:0000256" key="2">
    <source>
        <dbReference type="ARBA" id="ARBA00022741"/>
    </source>
</evidence>
<organism evidence="6 7">
    <name type="scientific">Psychrobacter sanguinis</name>
    <dbReference type="NCBI Taxonomy" id="861445"/>
    <lineage>
        <taxon>Bacteria</taxon>
        <taxon>Pseudomonadati</taxon>
        <taxon>Pseudomonadota</taxon>
        <taxon>Gammaproteobacteria</taxon>
        <taxon>Moraxellales</taxon>
        <taxon>Moraxellaceae</taxon>
        <taxon>Psychrobacter</taxon>
    </lineage>
</organism>
<accession>A0A844M4C0</accession>
<dbReference type="InterPro" id="IPR004364">
    <property type="entry name" value="Aa-tRNA-synt_II"/>
</dbReference>
<reference evidence="6 7" key="1">
    <citation type="journal article" date="2019" name="PLoS ONE">
        <title>Pup mortality in New Zealand sea lions (Phocarctos hookeri) at Enderby Island, Auckland Islands, 2013-18.</title>
        <authorList>
            <person name="Michael S.A."/>
            <person name="Hayman D.T.S."/>
            <person name="Gray R."/>
            <person name="Zhang J."/>
            <person name="Rogers L."/>
            <person name="Roe W.D."/>
        </authorList>
    </citation>
    <scope>NUCLEOTIDE SEQUENCE [LARGE SCALE GENOMIC DNA]</scope>
    <source>
        <strain evidence="6 7">SM868</strain>
    </source>
</reference>
<evidence type="ECO:0000259" key="5">
    <source>
        <dbReference type="Pfam" id="PF00152"/>
    </source>
</evidence>
<dbReference type="InterPro" id="IPR004115">
    <property type="entry name" value="GAD-like_sf"/>
</dbReference>
<dbReference type="GO" id="GO:0005524">
    <property type="term" value="F:ATP binding"/>
    <property type="evidence" value="ECO:0007669"/>
    <property type="project" value="UniProtKB-KW"/>
</dbReference>
<evidence type="ECO:0000256" key="3">
    <source>
        <dbReference type="ARBA" id="ARBA00022840"/>
    </source>
</evidence>
<keyword evidence="1 6" id="KW-0436">Ligase</keyword>
<dbReference type="GO" id="GO:0006418">
    <property type="term" value="P:tRNA aminoacylation for protein translation"/>
    <property type="evidence" value="ECO:0007669"/>
    <property type="project" value="InterPro"/>
</dbReference>
<feature type="non-terminal residue" evidence="6">
    <location>
        <position position="1"/>
    </location>
</feature>
<dbReference type="Gene3D" id="3.30.1360.30">
    <property type="entry name" value="GAD-like domain"/>
    <property type="match status" value="1"/>
</dbReference>